<organism evidence="5 6">
    <name type="scientific">Desmophyllum pertusum</name>
    <dbReference type="NCBI Taxonomy" id="174260"/>
    <lineage>
        <taxon>Eukaryota</taxon>
        <taxon>Metazoa</taxon>
        <taxon>Cnidaria</taxon>
        <taxon>Anthozoa</taxon>
        <taxon>Hexacorallia</taxon>
        <taxon>Scleractinia</taxon>
        <taxon>Caryophylliina</taxon>
        <taxon>Caryophylliidae</taxon>
        <taxon>Desmophyllum</taxon>
    </lineage>
</organism>
<dbReference type="InterPro" id="IPR007110">
    <property type="entry name" value="Ig-like_dom"/>
</dbReference>
<dbReference type="SUPFAM" id="SSF48726">
    <property type="entry name" value="Immunoglobulin"/>
    <property type="match status" value="2"/>
</dbReference>
<dbReference type="PANTHER" id="PTHR45080:SF8">
    <property type="entry name" value="IG-LIKE DOMAIN-CONTAINING PROTEIN"/>
    <property type="match status" value="1"/>
</dbReference>
<dbReference type="InterPro" id="IPR003599">
    <property type="entry name" value="Ig_sub"/>
</dbReference>
<dbReference type="InterPro" id="IPR003598">
    <property type="entry name" value="Ig_sub2"/>
</dbReference>
<dbReference type="SMART" id="SM00409">
    <property type="entry name" value="IG"/>
    <property type="match status" value="2"/>
</dbReference>
<dbReference type="GO" id="GO:0007156">
    <property type="term" value="P:homophilic cell adhesion via plasma membrane adhesion molecules"/>
    <property type="evidence" value="ECO:0007669"/>
    <property type="project" value="TreeGrafter"/>
</dbReference>
<proteinExistence type="predicted"/>
<evidence type="ECO:0000259" key="4">
    <source>
        <dbReference type="PROSITE" id="PS50835"/>
    </source>
</evidence>
<keyword evidence="1" id="KW-0732">Signal</keyword>
<dbReference type="FunFam" id="2.60.40.10:FF:000032">
    <property type="entry name" value="palladin isoform X1"/>
    <property type="match status" value="1"/>
</dbReference>
<dbReference type="InterPro" id="IPR013783">
    <property type="entry name" value="Ig-like_fold"/>
</dbReference>
<feature type="domain" description="Ig-like" evidence="4">
    <location>
        <begin position="218"/>
        <end position="304"/>
    </location>
</feature>
<dbReference type="Pfam" id="PF13927">
    <property type="entry name" value="Ig_3"/>
    <property type="match status" value="2"/>
</dbReference>
<gene>
    <name evidence="5" type="ORF">OS493_030977</name>
</gene>
<accession>A0A9W9ZKG9</accession>
<dbReference type="GO" id="GO:0050808">
    <property type="term" value="P:synapse organization"/>
    <property type="evidence" value="ECO:0007669"/>
    <property type="project" value="TreeGrafter"/>
</dbReference>
<sequence length="306" mass="33210">LNYEIHISHTSWLVSLQEALHIIKLISCDASVFSSWPRNEKHSSAPDSHSCSSKLVCPVSIVSLLICTAALVRVEIINQRVHSVEDLLAEGSKVSIDAPSYKQSERVESVGEFDNKVTKEGRDATEAPPRVQLAPGPTYVKSGQKVTLPKCHVTGFPAPVITWRKLPGSLPKDRTVQDGGILTVGVAAKHDIGSYVCHANNYLGEASAVTSLVVLSVPKFNTKPPETVIKTPGDKLSLSCSATGDPFPTISWKRSKGAWEEERIKVHRGSLNISALNEGDSGIYICEAKVPYYTIEARTELVVTSK</sequence>
<dbReference type="AlphaFoldDB" id="A0A9W9ZKG9"/>
<protein>
    <recommendedName>
        <fullName evidence="4">Ig-like domain-containing protein</fullName>
    </recommendedName>
</protein>
<dbReference type="OrthoDB" id="5986421at2759"/>
<dbReference type="SMART" id="SM00408">
    <property type="entry name" value="IGc2"/>
    <property type="match status" value="2"/>
</dbReference>
<dbReference type="PANTHER" id="PTHR45080">
    <property type="entry name" value="CONTACTIN 5"/>
    <property type="match status" value="1"/>
</dbReference>
<name>A0A9W9ZKG9_9CNID</name>
<dbReference type="Proteomes" id="UP001163046">
    <property type="component" value="Unassembled WGS sequence"/>
</dbReference>
<dbReference type="InterPro" id="IPR036179">
    <property type="entry name" value="Ig-like_dom_sf"/>
</dbReference>
<dbReference type="InterPro" id="IPR050958">
    <property type="entry name" value="Cell_Adh-Cytoskel_Orgn"/>
</dbReference>
<dbReference type="GO" id="GO:0030424">
    <property type="term" value="C:axon"/>
    <property type="evidence" value="ECO:0007669"/>
    <property type="project" value="TreeGrafter"/>
</dbReference>
<keyword evidence="6" id="KW-1185">Reference proteome</keyword>
<evidence type="ECO:0000256" key="3">
    <source>
        <dbReference type="ARBA" id="ARBA00023319"/>
    </source>
</evidence>
<keyword evidence="2" id="KW-1015">Disulfide bond</keyword>
<comment type="caution">
    <text evidence="5">The sequence shown here is derived from an EMBL/GenBank/DDBJ whole genome shotgun (WGS) entry which is preliminary data.</text>
</comment>
<dbReference type="PROSITE" id="PS50835">
    <property type="entry name" value="IG_LIKE"/>
    <property type="match status" value="2"/>
</dbReference>
<dbReference type="Gene3D" id="2.60.40.10">
    <property type="entry name" value="Immunoglobulins"/>
    <property type="match status" value="2"/>
</dbReference>
<evidence type="ECO:0000313" key="5">
    <source>
        <dbReference type="EMBL" id="KAJ7383090.1"/>
    </source>
</evidence>
<dbReference type="GO" id="GO:0005886">
    <property type="term" value="C:plasma membrane"/>
    <property type="evidence" value="ECO:0007669"/>
    <property type="project" value="TreeGrafter"/>
</dbReference>
<dbReference type="GO" id="GO:0008046">
    <property type="term" value="F:axon guidance receptor activity"/>
    <property type="evidence" value="ECO:0007669"/>
    <property type="project" value="TreeGrafter"/>
</dbReference>
<feature type="domain" description="Ig-like" evidence="4">
    <location>
        <begin position="129"/>
        <end position="216"/>
    </location>
</feature>
<reference evidence="5" key="1">
    <citation type="submission" date="2023-01" db="EMBL/GenBank/DDBJ databases">
        <title>Genome assembly of the deep-sea coral Lophelia pertusa.</title>
        <authorList>
            <person name="Herrera S."/>
            <person name="Cordes E."/>
        </authorList>
    </citation>
    <scope>NUCLEOTIDE SEQUENCE</scope>
    <source>
        <strain evidence="5">USNM1676648</strain>
        <tissue evidence="5">Polyp</tissue>
    </source>
</reference>
<dbReference type="GO" id="GO:0043025">
    <property type="term" value="C:neuronal cell body"/>
    <property type="evidence" value="ECO:0007669"/>
    <property type="project" value="TreeGrafter"/>
</dbReference>
<dbReference type="EMBL" id="MU825907">
    <property type="protein sequence ID" value="KAJ7383090.1"/>
    <property type="molecule type" value="Genomic_DNA"/>
</dbReference>
<keyword evidence="3" id="KW-0393">Immunoglobulin domain</keyword>
<feature type="non-terminal residue" evidence="5">
    <location>
        <position position="306"/>
    </location>
</feature>
<evidence type="ECO:0000256" key="1">
    <source>
        <dbReference type="ARBA" id="ARBA00022729"/>
    </source>
</evidence>
<evidence type="ECO:0000256" key="2">
    <source>
        <dbReference type="ARBA" id="ARBA00023157"/>
    </source>
</evidence>
<evidence type="ECO:0000313" key="6">
    <source>
        <dbReference type="Proteomes" id="UP001163046"/>
    </source>
</evidence>